<comment type="caution">
    <text evidence="3">The sequence shown here is derived from an EMBL/GenBank/DDBJ whole genome shotgun (WGS) entry which is preliminary data.</text>
</comment>
<feature type="transmembrane region" description="Helical" evidence="2">
    <location>
        <begin position="157"/>
        <end position="179"/>
    </location>
</feature>
<dbReference type="AlphaFoldDB" id="A0A0F4LNM3"/>
<name>A0A0F4LNM3_9LACO</name>
<evidence type="ECO:0000256" key="2">
    <source>
        <dbReference type="SAM" id="Phobius"/>
    </source>
</evidence>
<gene>
    <name evidence="3" type="ORF">JF72_11390</name>
</gene>
<dbReference type="HOGENOM" id="CLU_1056837_0_0_9"/>
<feature type="coiled-coil region" evidence="1">
    <location>
        <begin position="121"/>
        <end position="148"/>
    </location>
</feature>
<accession>A0A0F4LNM3</accession>
<sequence length="263" mass="30108">MEKKYTVSPVIAEFQEKRKEEIDKFFCYFAPEDSTAFKSAPSNHDIDGYINMILSPEYSAALCEYIDENLYDMWSELSGLGGFFDLRGLKDKNEELYNKIDMLCLICYINKLNNYDEEKKIRQYDSKLEQNDSKLEQISNRINDEEKKITNKIRGNVYSEFIAILGIFTAITFAIFGGMNLLSNLFQNIGSTPASLGQTLILAAIFGLIMWGIIELLFYWISKIKGIANSTKDKNKTYFNWLAIGGLAIILIFGILLFTKAIK</sequence>
<keyword evidence="1" id="KW-0175">Coiled coil</keyword>
<organism evidence="3 4">
    <name type="scientific">Lactobacillus apis</name>
    <dbReference type="NCBI Taxonomy" id="303541"/>
    <lineage>
        <taxon>Bacteria</taxon>
        <taxon>Bacillati</taxon>
        <taxon>Bacillota</taxon>
        <taxon>Bacilli</taxon>
        <taxon>Lactobacillales</taxon>
        <taxon>Lactobacillaceae</taxon>
        <taxon>Lactobacillus</taxon>
    </lineage>
</organism>
<keyword evidence="2" id="KW-0472">Membrane</keyword>
<keyword evidence="2" id="KW-1133">Transmembrane helix</keyword>
<keyword evidence="4" id="KW-1185">Reference proteome</keyword>
<dbReference type="Proteomes" id="UP000033682">
    <property type="component" value="Unassembled WGS sequence"/>
</dbReference>
<dbReference type="RefSeq" id="WP_046307612.1">
    <property type="nucleotide sequence ID" value="NZ_KQ034000.1"/>
</dbReference>
<protein>
    <submittedName>
        <fullName evidence="3">Uncharacterized protein</fullName>
    </submittedName>
</protein>
<reference evidence="3 4" key="1">
    <citation type="submission" date="2015-01" db="EMBL/GenBank/DDBJ databases">
        <title>Comparative genomics of the lactic acid bacteria isolated from the honey bee gut.</title>
        <authorList>
            <person name="Ellegaard K.M."/>
            <person name="Tamarit D."/>
            <person name="Javelind E."/>
            <person name="Olofsson T."/>
            <person name="Andersson S.G."/>
            <person name="Vasquez A."/>
        </authorList>
    </citation>
    <scope>NUCLEOTIDE SEQUENCE [LARGE SCALE GENOMIC DNA]</scope>
    <source>
        <strain evidence="3 4">Hma11</strain>
    </source>
</reference>
<evidence type="ECO:0000256" key="1">
    <source>
        <dbReference type="SAM" id="Coils"/>
    </source>
</evidence>
<feature type="transmembrane region" description="Helical" evidence="2">
    <location>
        <begin position="199"/>
        <end position="221"/>
    </location>
</feature>
<proteinExistence type="predicted"/>
<feature type="transmembrane region" description="Helical" evidence="2">
    <location>
        <begin position="241"/>
        <end position="262"/>
    </location>
</feature>
<dbReference type="PATRIC" id="fig|303541.3.peg.1303"/>
<dbReference type="EMBL" id="JXLG01000009">
    <property type="protein sequence ID" value="KJY60195.1"/>
    <property type="molecule type" value="Genomic_DNA"/>
</dbReference>
<evidence type="ECO:0000313" key="3">
    <source>
        <dbReference type="EMBL" id="KJY60195.1"/>
    </source>
</evidence>
<evidence type="ECO:0000313" key="4">
    <source>
        <dbReference type="Proteomes" id="UP000033682"/>
    </source>
</evidence>
<keyword evidence="2" id="KW-0812">Transmembrane</keyword>